<protein>
    <submittedName>
        <fullName evidence="7">Uncharacterized protein</fullName>
    </submittedName>
</protein>
<keyword evidence="3 6" id="KW-1133">Transmembrane helix</keyword>
<evidence type="ECO:0000256" key="2">
    <source>
        <dbReference type="ARBA" id="ARBA00022692"/>
    </source>
</evidence>
<dbReference type="InterPro" id="IPR044772">
    <property type="entry name" value="NO3_transporter"/>
</dbReference>
<dbReference type="EMBL" id="JABTTQ020000003">
    <property type="protein sequence ID" value="KAK6160210.1"/>
    <property type="molecule type" value="Genomic_DNA"/>
</dbReference>
<evidence type="ECO:0000256" key="4">
    <source>
        <dbReference type="ARBA" id="ARBA00023136"/>
    </source>
</evidence>
<keyword evidence="4 6" id="KW-0472">Membrane</keyword>
<keyword evidence="8" id="KW-1185">Reference proteome</keyword>
<comment type="caution">
    <text evidence="7">The sequence shown here is derived from an EMBL/GenBank/DDBJ whole genome shotgun (WGS) entry which is preliminary data.</text>
</comment>
<comment type="subcellular location">
    <subcellularLocation>
        <location evidence="1">Membrane</location>
        <topology evidence="1">Multi-pass membrane protein</topology>
    </subcellularLocation>
</comment>
<evidence type="ECO:0000256" key="1">
    <source>
        <dbReference type="ARBA" id="ARBA00004141"/>
    </source>
</evidence>
<name>A0ABR0XM30_REHGL</name>
<reference evidence="7 8" key="1">
    <citation type="journal article" date="2021" name="Comput. Struct. Biotechnol. J.">
        <title>De novo genome assembly of the potent medicinal plant Rehmannia glutinosa using nanopore technology.</title>
        <authorList>
            <person name="Ma L."/>
            <person name="Dong C."/>
            <person name="Song C."/>
            <person name="Wang X."/>
            <person name="Zheng X."/>
            <person name="Niu Y."/>
            <person name="Chen S."/>
            <person name="Feng W."/>
        </authorList>
    </citation>
    <scope>NUCLEOTIDE SEQUENCE [LARGE SCALE GENOMIC DNA]</scope>
    <source>
        <strain evidence="7">DH-2019</strain>
    </source>
</reference>
<evidence type="ECO:0000313" key="8">
    <source>
        <dbReference type="Proteomes" id="UP001318860"/>
    </source>
</evidence>
<proteinExistence type="inferred from homology"/>
<dbReference type="PANTHER" id="PTHR23515">
    <property type="entry name" value="HIGH-AFFINITY NITRATE TRANSPORTER 2.3"/>
    <property type="match status" value="1"/>
</dbReference>
<dbReference type="Proteomes" id="UP001318860">
    <property type="component" value="Unassembled WGS sequence"/>
</dbReference>
<evidence type="ECO:0000256" key="5">
    <source>
        <dbReference type="ARBA" id="ARBA00044504"/>
    </source>
</evidence>
<evidence type="ECO:0000256" key="6">
    <source>
        <dbReference type="SAM" id="Phobius"/>
    </source>
</evidence>
<comment type="similarity">
    <text evidence="5">Belongs to the major facilitator superfamily. Phosphate:H(+) symporter (TC 2.A.1.9) family.</text>
</comment>
<sequence>MEITGNAEESHQNKFALGVDSEHKATDSNYSHSAPHMRAFHLSWISFFACFVSHSLPRLHTNHPHDLDLIADAWKYGIVARLRRGFFARPPWDRMRLVWAVLLPATHRYSLVGFLHVHFQLGRLASSRFSTRFLFSAFVSTQFSMSSLFSGECRHGKWRRGRVGRSRFGLANIFSRPGGGLLSDVAGKKFGMRREALDTLDCADFRSVFCILLGKEGSLSVSIAVMLIFSVFVQAACGLTFGVVPFVSSRDRNNSDGVMIICCTSVIMLIYFPQWGGMFCGPSSKGTTEEDYYMSEWTQQRKKKVFTGLP</sequence>
<keyword evidence="2 6" id="KW-0812">Transmembrane</keyword>
<feature type="transmembrane region" description="Helical" evidence="6">
    <location>
        <begin position="223"/>
        <end position="246"/>
    </location>
</feature>
<evidence type="ECO:0000256" key="3">
    <source>
        <dbReference type="ARBA" id="ARBA00022989"/>
    </source>
</evidence>
<dbReference type="Gene3D" id="1.20.1250.20">
    <property type="entry name" value="MFS general substrate transporter like domains"/>
    <property type="match status" value="1"/>
</dbReference>
<organism evidence="7 8">
    <name type="scientific">Rehmannia glutinosa</name>
    <name type="common">Chinese foxglove</name>
    <dbReference type="NCBI Taxonomy" id="99300"/>
    <lineage>
        <taxon>Eukaryota</taxon>
        <taxon>Viridiplantae</taxon>
        <taxon>Streptophyta</taxon>
        <taxon>Embryophyta</taxon>
        <taxon>Tracheophyta</taxon>
        <taxon>Spermatophyta</taxon>
        <taxon>Magnoliopsida</taxon>
        <taxon>eudicotyledons</taxon>
        <taxon>Gunneridae</taxon>
        <taxon>Pentapetalae</taxon>
        <taxon>asterids</taxon>
        <taxon>lamiids</taxon>
        <taxon>Lamiales</taxon>
        <taxon>Orobanchaceae</taxon>
        <taxon>Rehmannieae</taxon>
        <taxon>Rehmannia</taxon>
    </lineage>
</organism>
<evidence type="ECO:0000313" key="7">
    <source>
        <dbReference type="EMBL" id="KAK6160210.1"/>
    </source>
</evidence>
<feature type="transmembrane region" description="Helical" evidence="6">
    <location>
        <begin position="258"/>
        <end position="276"/>
    </location>
</feature>
<dbReference type="InterPro" id="IPR036259">
    <property type="entry name" value="MFS_trans_sf"/>
</dbReference>
<gene>
    <name evidence="7" type="ORF">DH2020_003591</name>
</gene>
<accession>A0ABR0XM30</accession>